<comment type="subcellular location">
    <subcellularLocation>
        <location evidence="10">Cell inner membrane</location>
    </subcellularLocation>
    <subcellularLocation>
        <location evidence="2">Cell membrane</location>
        <topology evidence="2">Single-pass membrane protein</topology>
    </subcellularLocation>
</comment>
<proteinExistence type="inferred from homology"/>
<evidence type="ECO:0000256" key="3">
    <source>
        <dbReference type="ARBA" id="ARBA00008281"/>
    </source>
</evidence>
<comment type="caution">
    <text evidence="12">The sequence shown here is derived from an EMBL/GenBank/DDBJ whole genome shotgun (WGS) entry which is preliminary data.</text>
</comment>
<dbReference type="Pfam" id="PF03748">
    <property type="entry name" value="FliL"/>
    <property type="match status" value="1"/>
</dbReference>
<keyword evidence="6 10" id="KW-0812">Transmembrane</keyword>
<comment type="function">
    <text evidence="1 10">Controls the rotational direction of flagella during chemotaxis.</text>
</comment>
<keyword evidence="4" id="KW-1003">Cell membrane</keyword>
<dbReference type="PANTHER" id="PTHR35091:SF2">
    <property type="entry name" value="FLAGELLAR PROTEIN FLIL"/>
    <property type="match status" value="1"/>
</dbReference>
<keyword evidence="12" id="KW-0282">Flagellum</keyword>
<keyword evidence="13" id="KW-1185">Reference proteome</keyword>
<protein>
    <recommendedName>
        <fullName evidence="10">Flagellar protein FliL</fullName>
    </recommendedName>
</protein>
<evidence type="ECO:0000256" key="5">
    <source>
        <dbReference type="ARBA" id="ARBA00022500"/>
    </source>
</evidence>
<evidence type="ECO:0000256" key="6">
    <source>
        <dbReference type="ARBA" id="ARBA00022692"/>
    </source>
</evidence>
<feature type="compositionally biased region" description="Basic and acidic residues" evidence="11">
    <location>
        <begin position="75"/>
        <end position="84"/>
    </location>
</feature>
<name>A0ABT1XNE6_9SPHN</name>
<keyword evidence="8 10" id="KW-1133">Transmembrane helix</keyword>
<keyword evidence="12" id="KW-0966">Cell projection</keyword>
<dbReference type="InterPro" id="IPR005503">
    <property type="entry name" value="FliL"/>
</dbReference>
<evidence type="ECO:0000256" key="1">
    <source>
        <dbReference type="ARBA" id="ARBA00002254"/>
    </source>
</evidence>
<evidence type="ECO:0000313" key="13">
    <source>
        <dbReference type="Proteomes" id="UP001206067"/>
    </source>
</evidence>
<keyword evidence="5 10" id="KW-0145">Chemotaxis</keyword>
<evidence type="ECO:0000256" key="7">
    <source>
        <dbReference type="ARBA" id="ARBA00022779"/>
    </source>
</evidence>
<keyword evidence="10" id="KW-0997">Cell inner membrane</keyword>
<dbReference type="PANTHER" id="PTHR35091">
    <property type="entry name" value="FLAGELLAR PROTEIN FLIL"/>
    <property type="match status" value="1"/>
</dbReference>
<dbReference type="Proteomes" id="UP001206067">
    <property type="component" value="Unassembled WGS sequence"/>
</dbReference>
<accession>A0ABT1XNE6</accession>
<dbReference type="EMBL" id="JANKHH010000001">
    <property type="protein sequence ID" value="MCR2832784.1"/>
    <property type="molecule type" value="Genomic_DNA"/>
</dbReference>
<keyword evidence="9 10" id="KW-0472">Membrane</keyword>
<reference evidence="12 13" key="1">
    <citation type="submission" date="2022-08" db="EMBL/GenBank/DDBJ databases">
        <title>Polyphasic taxonomy analysis of Qipengyuania sp.RS5-5.</title>
        <authorList>
            <person name="Xamxidin M."/>
            <person name="Wu M."/>
        </authorList>
    </citation>
    <scope>NUCLEOTIDE SEQUENCE [LARGE SCALE GENOMIC DNA]</scope>
    <source>
        <strain evidence="12 13">RS5-5</strain>
    </source>
</reference>
<evidence type="ECO:0000256" key="9">
    <source>
        <dbReference type="ARBA" id="ARBA00023136"/>
    </source>
</evidence>
<keyword evidence="12" id="KW-0969">Cilium</keyword>
<evidence type="ECO:0000256" key="11">
    <source>
        <dbReference type="SAM" id="MobiDB-lite"/>
    </source>
</evidence>
<dbReference type="RefSeq" id="WP_257594540.1">
    <property type="nucleotide sequence ID" value="NZ_JANKHH010000001.1"/>
</dbReference>
<evidence type="ECO:0000256" key="10">
    <source>
        <dbReference type="RuleBase" id="RU364125"/>
    </source>
</evidence>
<sequence length="195" mass="20745">MSKSKKTDESAEAKPKSGKLKLIVGMVLLLGAGAGGTYGAVAAGLLGGHAGEAKPDVPQLVAKDGEDPYAPPAEGKGEAPEIVHGEGGSEYRTAYYNFEESFTSNLKDSAGLLQVSLSASTRHDGRVIQWLELHELAIRSAILIELADTPEDDVYSVEGKERLKKRLVLAINRVLKEEEGFGGVDAVHFQGFIVQ</sequence>
<organism evidence="12 13">
    <name type="scientific">Parerythrobacter lacustris</name>
    <dbReference type="NCBI Taxonomy" id="2969984"/>
    <lineage>
        <taxon>Bacteria</taxon>
        <taxon>Pseudomonadati</taxon>
        <taxon>Pseudomonadota</taxon>
        <taxon>Alphaproteobacteria</taxon>
        <taxon>Sphingomonadales</taxon>
        <taxon>Erythrobacteraceae</taxon>
        <taxon>Parerythrobacter</taxon>
    </lineage>
</organism>
<evidence type="ECO:0000256" key="4">
    <source>
        <dbReference type="ARBA" id="ARBA00022475"/>
    </source>
</evidence>
<evidence type="ECO:0000256" key="8">
    <source>
        <dbReference type="ARBA" id="ARBA00022989"/>
    </source>
</evidence>
<keyword evidence="7 10" id="KW-0283">Flagellar rotation</keyword>
<feature type="region of interest" description="Disordered" evidence="11">
    <location>
        <begin position="61"/>
        <end position="84"/>
    </location>
</feature>
<comment type="similarity">
    <text evidence="3 10">Belongs to the FliL family.</text>
</comment>
<gene>
    <name evidence="12" type="ORF">NSO95_02395</name>
</gene>
<evidence type="ECO:0000313" key="12">
    <source>
        <dbReference type="EMBL" id="MCR2832784.1"/>
    </source>
</evidence>
<feature type="transmembrane region" description="Helical" evidence="10">
    <location>
        <begin position="20"/>
        <end position="46"/>
    </location>
</feature>
<evidence type="ECO:0000256" key="2">
    <source>
        <dbReference type="ARBA" id="ARBA00004162"/>
    </source>
</evidence>